<keyword evidence="5" id="KW-0732">Signal</keyword>
<feature type="domain" description="RING-type" evidence="6">
    <location>
        <begin position="29"/>
        <end position="75"/>
    </location>
</feature>
<dbReference type="EMBL" id="LR031874">
    <property type="protein sequence ID" value="VDD19133.1"/>
    <property type="molecule type" value="Genomic_DNA"/>
</dbReference>
<dbReference type="GO" id="GO:0016567">
    <property type="term" value="P:protein ubiquitination"/>
    <property type="evidence" value="ECO:0007669"/>
    <property type="project" value="InterPro"/>
</dbReference>
<dbReference type="Gene3D" id="1.10.510.10">
    <property type="entry name" value="Transferase(Phosphotransferase) domain 1"/>
    <property type="match status" value="1"/>
</dbReference>
<dbReference type="InterPro" id="IPR013083">
    <property type="entry name" value="Znf_RING/FYVE/PHD"/>
</dbReference>
<feature type="chain" id="PRO_5018245728" description="RING-type domain-containing protein" evidence="5">
    <location>
        <begin position="24"/>
        <end position="267"/>
    </location>
</feature>
<dbReference type="PROSITE" id="PS00518">
    <property type="entry name" value="ZF_RING_1"/>
    <property type="match status" value="1"/>
</dbReference>
<dbReference type="GO" id="GO:0006952">
    <property type="term" value="P:defense response"/>
    <property type="evidence" value="ECO:0007669"/>
    <property type="project" value="InterPro"/>
</dbReference>
<feature type="signal peptide" evidence="5">
    <location>
        <begin position="1"/>
        <end position="23"/>
    </location>
</feature>
<dbReference type="PROSITE" id="PS50089">
    <property type="entry name" value="ZF_RING_2"/>
    <property type="match status" value="1"/>
</dbReference>
<evidence type="ECO:0000256" key="1">
    <source>
        <dbReference type="ARBA" id="ARBA00022723"/>
    </source>
</evidence>
<dbReference type="GO" id="GO:0009738">
    <property type="term" value="P:abscisic acid-activated signaling pathway"/>
    <property type="evidence" value="ECO:0007669"/>
    <property type="project" value="InterPro"/>
</dbReference>
<dbReference type="SMART" id="SM00184">
    <property type="entry name" value="RING"/>
    <property type="match status" value="1"/>
</dbReference>
<dbReference type="SUPFAM" id="SSF56112">
    <property type="entry name" value="Protein kinase-like (PK-like)"/>
    <property type="match status" value="1"/>
</dbReference>
<dbReference type="PANTHER" id="PTHR46960:SF1">
    <property type="entry name" value="E3 UBIQUITIN-PROTEIN LIGASE KEG"/>
    <property type="match status" value="1"/>
</dbReference>
<dbReference type="Pfam" id="PF13445">
    <property type="entry name" value="zf-RING_UBOX"/>
    <property type="match status" value="1"/>
</dbReference>
<dbReference type="GO" id="GO:0008270">
    <property type="term" value="F:zinc ion binding"/>
    <property type="evidence" value="ECO:0007669"/>
    <property type="project" value="UniProtKB-KW"/>
</dbReference>
<name>A0A3P6CKS4_BRAOL</name>
<dbReference type="PANTHER" id="PTHR46960">
    <property type="entry name" value="E3 UBIQUITIN-PROTEIN LIGASE KEG"/>
    <property type="match status" value="1"/>
</dbReference>
<dbReference type="InterPro" id="IPR027370">
    <property type="entry name" value="Znf-RING_euk"/>
</dbReference>
<dbReference type="InterPro" id="IPR017907">
    <property type="entry name" value="Znf_RING_CS"/>
</dbReference>
<reference evidence="7" key="1">
    <citation type="submission" date="2018-11" db="EMBL/GenBank/DDBJ databases">
        <authorList>
            <consortium name="Genoscope - CEA"/>
            <person name="William W."/>
        </authorList>
    </citation>
    <scope>NUCLEOTIDE SEQUENCE</scope>
</reference>
<evidence type="ECO:0000256" key="5">
    <source>
        <dbReference type="SAM" id="SignalP"/>
    </source>
</evidence>
<keyword evidence="1" id="KW-0479">Metal-binding</keyword>
<evidence type="ECO:0000313" key="7">
    <source>
        <dbReference type="EMBL" id="VDD19133.1"/>
    </source>
</evidence>
<gene>
    <name evidence="7" type="ORF">BOLC2T06570H</name>
</gene>
<dbReference type="GO" id="GO:0005802">
    <property type="term" value="C:trans-Golgi network"/>
    <property type="evidence" value="ECO:0007669"/>
    <property type="project" value="TreeGrafter"/>
</dbReference>
<dbReference type="InterPro" id="IPR001841">
    <property type="entry name" value="Znf_RING"/>
</dbReference>
<organism evidence="7">
    <name type="scientific">Brassica oleracea</name>
    <name type="common">Wild cabbage</name>
    <dbReference type="NCBI Taxonomy" id="3712"/>
    <lineage>
        <taxon>Eukaryota</taxon>
        <taxon>Viridiplantae</taxon>
        <taxon>Streptophyta</taxon>
        <taxon>Embryophyta</taxon>
        <taxon>Tracheophyta</taxon>
        <taxon>Spermatophyta</taxon>
        <taxon>Magnoliopsida</taxon>
        <taxon>eudicotyledons</taxon>
        <taxon>Gunneridae</taxon>
        <taxon>Pentapetalae</taxon>
        <taxon>rosids</taxon>
        <taxon>malvids</taxon>
        <taxon>Brassicales</taxon>
        <taxon>Brassicaceae</taxon>
        <taxon>Brassiceae</taxon>
        <taxon>Brassica</taxon>
    </lineage>
</organism>
<dbReference type="InterPro" id="IPR044584">
    <property type="entry name" value="KEG"/>
</dbReference>
<protein>
    <recommendedName>
        <fullName evidence="6">RING-type domain-containing protein</fullName>
    </recommendedName>
</protein>
<dbReference type="GO" id="GO:0045324">
    <property type="term" value="P:late endosome to vacuole transport"/>
    <property type="evidence" value="ECO:0007669"/>
    <property type="project" value="TreeGrafter"/>
</dbReference>
<keyword evidence="3" id="KW-0862">Zinc</keyword>
<dbReference type="GO" id="GO:0009788">
    <property type="term" value="P:negative regulation of abscisic acid-activated signaling pathway"/>
    <property type="evidence" value="ECO:0007669"/>
    <property type="project" value="TreeGrafter"/>
</dbReference>
<dbReference type="AlphaFoldDB" id="A0A3P6CKS4"/>
<dbReference type="SUPFAM" id="SSF57850">
    <property type="entry name" value="RING/U-box"/>
    <property type="match status" value="1"/>
</dbReference>
<keyword evidence="2 4" id="KW-0863">Zinc-finger</keyword>
<dbReference type="GO" id="GO:0005769">
    <property type="term" value="C:early endosome"/>
    <property type="evidence" value="ECO:0007669"/>
    <property type="project" value="TreeGrafter"/>
</dbReference>
<sequence length="267" mass="29703">MATTMSPVAILAYFLFPIGPISPTNRPCCSVCHTRYNEDERVPLMLQCGHGFCKDCLTKMFTSSHDTTLTCPTCSHSGGSGGVEMWDAVVSGGGGGGGGRGCKHRVAVKKVSLREDMDVDGMQGELESLRKASMWCRNVCTFHGVVKMEGSLYLLMDRCFGSVQSEMQRNEGRLTLEQILRCGFTVSRSNHVSICIFFLKLENSYSHQPIILFHCSCCDIKFSFFLSNVDMGLMFPEGFSKDFNKKKIITNLEASVYIIFFKIGCHR</sequence>
<evidence type="ECO:0000256" key="4">
    <source>
        <dbReference type="PROSITE-ProRule" id="PRU00175"/>
    </source>
</evidence>
<dbReference type="Gene3D" id="3.30.40.10">
    <property type="entry name" value="Zinc/RING finger domain, C3HC4 (zinc finger)"/>
    <property type="match status" value="1"/>
</dbReference>
<dbReference type="InterPro" id="IPR011009">
    <property type="entry name" value="Kinase-like_dom_sf"/>
</dbReference>
<dbReference type="GO" id="GO:0004842">
    <property type="term" value="F:ubiquitin-protein transferase activity"/>
    <property type="evidence" value="ECO:0007669"/>
    <property type="project" value="InterPro"/>
</dbReference>
<evidence type="ECO:0000256" key="3">
    <source>
        <dbReference type="ARBA" id="ARBA00022833"/>
    </source>
</evidence>
<evidence type="ECO:0000256" key="2">
    <source>
        <dbReference type="ARBA" id="ARBA00022771"/>
    </source>
</evidence>
<accession>A0A3P6CKS4</accession>
<evidence type="ECO:0000259" key="6">
    <source>
        <dbReference type="PROSITE" id="PS50089"/>
    </source>
</evidence>
<proteinExistence type="predicted"/>